<keyword evidence="2" id="KW-1185">Reference proteome</keyword>
<dbReference type="EMBL" id="JAWDGP010000740">
    <property type="protein sequence ID" value="KAK3797802.1"/>
    <property type="molecule type" value="Genomic_DNA"/>
</dbReference>
<reference evidence="1" key="1">
    <citation type="journal article" date="2023" name="G3 (Bethesda)">
        <title>A reference genome for the long-term kleptoplast-retaining sea slug Elysia crispata morphotype clarki.</title>
        <authorList>
            <person name="Eastman K.E."/>
            <person name="Pendleton A.L."/>
            <person name="Shaikh M.A."/>
            <person name="Suttiyut T."/>
            <person name="Ogas R."/>
            <person name="Tomko P."/>
            <person name="Gavelis G."/>
            <person name="Widhalm J.R."/>
            <person name="Wisecaver J.H."/>
        </authorList>
    </citation>
    <scope>NUCLEOTIDE SEQUENCE</scope>
    <source>
        <strain evidence="1">ECLA1</strain>
    </source>
</reference>
<proteinExistence type="predicted"/>
<protein>
    <submittedName>
        <fullName evidence="1">Uncharacterized protein</fullName>
    </submittedName>
</protein>
<name>A0AAE1B3B7_9GAST</name>
<dbReference type="Proteomes" id="UP001283361">
    <property type="component" value="Unassembled WGS sequence"/>
</dbReference>
<sequence length="101" mass="11573">MHCGIIIFDKSFAPSTSTSTTLYSFDAFGHIGECIVVYLRQELRAFYVYVNRSLRSFAPSTSTSTTLYSFDAFGHIGECIVVYLRQELRAFYVYVNRSLRV</sequence>
<comment type="caution">
    <text evidence="1">The sequence shown here is derived from an EMBL/GenBank/DDBJ whole genome shotgun (WGS) entry which is preliminary data.</text>
</comment>
<organism evidence="1 2">
    <name type="scientific">Elysia crispata</name>
    <name type="common">lettuce slug</name>
    <dbReference type="NCBI Taxonomy" id="231223"/>
    <lineage>
        <taxon>Eukaryota</taxon>
        <taxon>Metazoa</taxon>
        <taxon>Spiralia</taxon>
        <taxon>Lophotrochozoa</taxon>
        <taxon>Mollusca</taxon>
        <taxon>Gastropoda</taxon>
        <taxon>Heterobranchia</taxon>
        <taxon>Euthyneura</taxon>
        <taxon>Panpulmonata</taxon>
        <taxon>Sacoglossa</taxon>
        <taxon>Placobranchoidea</taxon>
        <taxon>Plakobranchidae</taxon>
        <taxon>Elysia</taxon>
    </lineage>
</organism>
<gene>
    <name evidence="1" type="ORF">RRG08_052402</name>
</gene>
<evidence type="ECO:0000313" key="1">
    <source>
        <dbReference type="EMBL" id="KAK3797802.1"/>
    </source>
</evidence>
<dbReference type="AlphaFoldDB" id="A0AAE1B3B7"/>
<accession>A0AAE1B3B7</accession>
<evidence type="ECO:0000313" key="2">
    <source>
        <dbReference type="Proteomes" id="UP001283361"/>
    </source>
</evidence>